<accession>A0ABX1VJ32</accession>
<gene>
    <name evidence="1" type="ORF">LzC2_42170</name>
</gene>
<protein>
    <submittedName>
        <fullName evidence="1">Uncharacterized protein</fullName>
    </submittedName>
</protein>
<dbReference type="EMBL" id="WTPX01000296">
    <property type="protein sequence ID" value="NNJ28106.1"/>
    <property type="molecule type" value="Genomic_DNA"/>
</dbReference>
<comment type="caution">
    <text evidence="1">The sequence shown here is derived from an EMBL/GenBank/DDBJ whole genome shotgun (WGS) entry which is preliminary data.</text>
</comment>
<evidence type="ECO:0000313" key="2">
    <source>
        <dbReference type="Proteomes" id="UP000609651"/>
    </source>
</evidence>
<name>A0ABX1VJ32_9PLAN</name>
<sequence>MGAYLFLFPDDLRELCDRWNALFWLEGTAAWAFAAAWLTKGRAIGAEIALDLLGLVEGRLPRPLRPSGGRSPAERVDG</sequence>
<organism evidence="1 2">
    <name type="scientific">Alienimonas chondri</name>
    <dbReference type="NCBI Taxonomy" id="2681879"/>
    <lineage>
        <taxon>Bacteria</taxon>
        <taxon>Pseudomonadati</taxon>
        <taxon>Planctomycetota</taxon>
        <taxon>Planctomycetia</taxon>
        <taxon>Planctomycetales</taxon>
        <taxon>Planctomycetaceae</taxon>
        <taxon>Alienimonas</taxon>
    </lineage>
</organism>
<reference evidence="1 2" key="1">
    <citation type="journal article" date="2020" name="Syst. Appl. Microbiol.">
        <title>Alienimonas chondri sp. nov., a novel planctomycete isolated from the biofilm of the red alga Chondrus crispus.</title>
        <authorList>
            <person name="Vitorino I."/>
            <person name="Albuquerque L."/>
            <person name="Wiegand S."/>
            <person name="Kallscheuer N."/>
            <person name="da Costa M.S."/>
            <person name="Lobo-da-Cunha A."/>
            <person name="Jogler C."/>
            <person name="Lage O.M."/>
        </authorList>
    </citation>
    <scope>NUCLEOTIDE SEQUENCE [LARGE SCALE GENOMIC DNA]</scope>
    <source>
        <strain evidence="1 2">LzC2</strain>
    </source>
</reference>
<evidence type="ECO:0000313" key="1">
    <source>
        <dbReference type="EMBL" id="NNJ28106.1"/>
    </source>
</evidence>
<dbReference type="Proteomes" id="UP000609651">
    <property type="component" value="Unassembled WGS sequence"/>
</dbReference>
<keyword evidence="2" id="KW-1185">Reference proteome</keyword>
<proteinExistence type="predicted"/>